<name>A0A809WRA3_9BRAD</name>
<dbReference type="EMBL" id="AP023091">
    <property type="protein sequence ID" value="BCE17807.1"/>
    <property type="molecule type" value="Genomic_DNA"/>
</dbReference>
<dbReference type="AlphaFoldDB" id="A0A809WRA3"/>
<proteinExistence type="predicted"/>
<evidence type="ECO:0000256" key="1">
    <source>
        <dbReference type="SAM" id="MobiDB-lite"/>
    </source>
</evidence>
<organism evidence="2">
    <name type="scientific">Bradyrhizobium diazoefficiens</name>
    <dbReference type="NCBI Taxonomy" id="1355477"/>
    <lineage>
        <taxon>Bacteria</taxon>
        <taxon>Pseudomonadati</taxon>
        <taxon>Pseudomonadota</taxon>
        <taxon>Alphaproteobacteria</taxon>
        <taxon>Hyphomicrobiales</taxon>
        <taxon>Nitrobacteraceae</taxon>
        <taxon>Bradyrhizobium</taxon>
    </lineage>
</organism>
<evidence type="ECO:0000313" key="2">
    <source>
        <dbReference type="EMBL" id="BCE17807.1"/>
    </source>
</evidence>
<gene>
    <name evidence="2" type="ORF">XF1B_04880</name>
</gene>
<reference evidence="2" key="1">
    <citation type="submission" date="2020-05" db="EMBL/GenBank/DDBJ databases">
        <title>Complete genome sequence of Bradyrhizobium diazoefficiens XF1 isolated from soybean nodule.</title>
        <authorList>
            <person name="Noda R."/>
            <person name="Kakizaki K."/>
            <person name="Minamisawa K."/>
        </authorList>
    </citation>
    <scope>NUCLEOTIDE SEQUENCE</scope>
    <source>
        <strain evidence="2">XF1</strain>
    </source>
</reference>
<accession>A0A809WRA3</accession>
<feature type="region of interest" description="Disordered" evidence="1">
    <location>
        <begin position="105"/>
        <end position="132"/>
    </location>
</feature>
<protein>
    <submittedName>
        <fullName evidence="2">Uncharacterized protein</fullName>
    </submittedName>
</protein>
<sequence length="132" mass="14278">MAAVALRPPGRLEKVIAYVFRGSGRVFGDIVDWRIVDGTPTAAVLRIWRAEPQADGAQVQIQELAVFKVTLAESCRVASIDARQPAANEAARRLAGEILSMPCSEPRSRDLDARGSLIGPRRAGSVTRMAPR</sequence>